<feature type="domain" description="3D" evidence="3">
    <location>
        <begin position="103"/>
        <end position="162"/>
    </location>
</feature>
<evidence type="ECO:0000259" key="3">
    <source>
        <dbReference type="Pfam" id="PF06725"/>
    </source>
</evidence>
<evidence type="ECO:0000313" key="4">
    <source>
        <dbReference type="EMBL" id="CAA9410949.1"/>
    </source>
</evidence>
<accession>A0A6J4PEV9</accession>
<gene>
    <name evidence="4" type="ORF">AVDCRST_MAG74-2286</name>
</gene>
<dbReference type="InterPro" id="IPR059180">
    <property type="entry name" value="3D_YorM"/>
</dbReference>
<dbReference type="Gene3D" id="2.40.40.10">
    <property type="entry name" value="RlpA-like domain"/>
    <property type="match status" value="1"/>
</dbReference>
<dbReference type="PANTHER" id="PTHR39160">
    <property type="entry name" value="CELL WALL-BINDING PROTEIN YOCH"/>
    <property type="match status" value="1"/>
</dbReference>
<dbReference type="Pfam" id="PF06725">
    <property type="entry name" value="3D"/>
    <property type="match status" value="1"/>
</dbReference>
<dbReference type="SUPFAM" id="SSF50685">
    <property type="entry name" value="Barwin-like endoglucanases"/>
    <property type="match status" value="1"/>
</dbReference>
<dbReference type="CDD" id="cd14667">
    <property type="entry name" value="3D_containing_proteins"/>
    <property type="match status" value="1"/>
</dbReference>
<keyword evidence="2" id="KW-0175">Coiled coil</keyword>
<dbReference type="GO" id="GO:0004553">
    <property type="term" value="F:hydrolase activity, hydrolyzing O-glycosyl compounds"/>
    <property type="evidence" value="ECO:0007669"/>
    <property type="project" value="InterPro"/>
</dbReference>
<evidence type="ECO:0000256" key="1">
    <source>
        <dbReference type="ARBA" id="ARBA00022729"/>
    </source>
</evidence>
<sequence>MKNLAGGGGFLGAIALSVSVLFYFQPTVEAVTLANDSQNNTPQPLNNHENQTIQQLEQNQVRTKNEKSENKNIKPSEASSFRATAYCLKGRTASGGGVRRGIVAADPRVLPLGSRIQIHNGAYNGTYTVADTGGGIKGRRLDIWMSSCVEAVRFGSRSVSVSRLGGRRSNS</sequence>
<dbReference type="EMBL" id="CADCUR010000208">
    <property type="protein sequence ID" value="CAA9410949.1"/>
    <property type="molecule type" value="Genomic_DNA"/>
</dbReference>
<organism evidence="4">
    <name type="scientific">uncultured Pyrinomonadaceae bacterium</name>
    <dbReference type="NCBI Taxonomy" id="2283094"/>
    <lineage>
        <taxon>Bacteria</taxon>
        <taxon>Pseudomonadati</taxon>
        <taxon>Acidobacteriota</taxon>
        <taxon>Blastocatellia</taxon>
        <taxon>Blastocatellales</taxon>
        <taxon>Pyrinomonadaceae</taxon>
        <taxon>environmental samples</taxon>
    </lineage>
</organism>
<keyword evidence="1" id="KW-0732">Signal</keyword>
<dbReference type="GO" id="GO:0019867">
    <property type="term" value="C:outer membrane"/>
    <property type="evidence" value="ECO:0007669"/>
    <property type="project" value="InterPro"/>
</dbReference>
<dbReference type="GO" id="GO:0009254">
    <property type="term" value="P:peptidoglycan turnover"/>
    <property type="evidence" value="ECO:0007669"/>
    <property type="project" value="InterPro"/>
</dbReference>
<dbReference type="AlphaFoldDB" id="A0A6J4PEV9"/>
<protein>
    <recommendedName>
        <fullName evidence="3">3D domain-containing protein</fullName>
    </recommendedName>
</protein>
<dbReference type="PANTHER" id="PTHR39160:SF4">
    <property type="entry name" value="RESUSCITATION-PROMOTING FACTOR RPFB"/>
    <property type="match status" value="1"/>
</dbReference>
<reference evidence="4" key="1">
    <citation type="submission" date="2020-02" db="EMBL/GenBank/DDBJ databases">
        <authorList>
            <person name="Meier V. D."/>
        </authorList>
    </citation>
    <scope>NUCLEOTIDE SEQUENCE</scope>
    <source>
        <strain evidence="4">AVDCRST_MAG74</strain>
    </source>
</reference>
<feature type="coiled-coil region" evidence="2">
    <location>
        <begin position="46"/>
        <end position="73"/>
    </location>
</feature>
<dbReference type="InterPro" id="IPR051933">
    <property type="entry name" value="Resuscitation_pf_RpfB"/>
</dbReference>
<name>A0A6J4PEV9_9BACT</name>
<evidence type="ECO:0000256" key="2">
    <source>
        <dbReference type="SAM" id="Coils"/>
    </source>
</evidence>
<dbReference type="InterPro" id="IPR010611">
    <property type="entry name" value="3D_dom"/>
</dbReference>
<dbReference type="InterPro" id="IPR036908">
    <property type="entry name" value="RlpA-like_sf"/>
</dbReference>
<proteinExistence type="predicted"/>